<organism evidence="2 3">
    <name type="scientific">Eumeta variegata</name>
    <name type="common">Bagworm moth</name>
    <name type="synonym">Eumeta japonica</name>
    <dbReference type="NCBI Taxonomy" id="151549"/>
    <lineage>
        <taxon>Eukaryota</taxon>
        <taxon>Metazoa</taxon>
        <taxon>Ecdysozoa</taxon>
        <taxon>Arthropoda</taxon>
        <taxon>Hexapoda</taxon>
        <taxon>Insecta</taxon>
        <taxon>Pterygota</taxon>
        <taxon>Neoptera</taxon>
        <taxon>Endopterygota</taxon>
        <taxon>Lepidoptera</taxon>
        <taxon>Glossata</taxon>
        <taxon>Ditrysia</taxon>
        <taxon>Tineoidea</taxon>
        <taxon>Psychidae</taxon>
        <taxon>Oiketicinae</taxon>
        <taxon>Eumeta</taxon>
    </lineage>
</organism>
<keyword evidence="1" id="KW-0812">Transmembrane</keyword>
<name>A0A4C1ZTF4_EUMVA</name>
<keyword evidence="1" id="KW-0472">Membrane</keyword>
<protein>
    <submittedName>
        <fullName evidence="2">Uncharacterized protein</fullName>
    </submittedName>
</protein>
<feature type="transmembrane region" description="Helical" evidence="1">
    <location>
        <begin position="39"/>
        <end position="61"/>
    </location>
</feature>
<dbReference type="EMBL" id="BGZK01002129">
    <property type="protein sequence ID" value="GBP90958.1"/>
    <property type="molecule type" value="Genomic_DNA"/>
</dbReference>
<proteinExistence type="predicted"/>
<comment type="caution">
    <text evidence="2">The sequence shown here is derived from an EMBL/GenBank/DDBJ whole genome shotgun (WGS) entry which is preliminary data.</text>
</comment>
<dbReference type="Proteomes" id="UP000299102">
    <property type="component" value="Unassembled WGS sequence"/>
</dbReference>
<sequence length="164" mass="18424">MAMSGTDGLLKISSIQSPVWPGSSPITIRLDADTLNQPATAATEFIATQIYFLCFIISYLYRLSIYLYSNCVTFLTIDEEHGPHQRTDQFDTEDVYPTIVPGFDEHSERFPALCERLRLPSAAAAGRGLRGRRPGVPRHRALRDGITISVPLSVSFEFRLRKDF</sequence>
<keyword evidence="1" id="KW-1133">Transmembrane helix</keyword>
<evidence type="ECO:0000313" key="3">
    <source>
        <dbReference type="Proteomes" id="UP000299102"/>
    </source>
</evidence>
<reference evidence="2 3" key="1">
    <citation type="journal article" date="2019" name="Commun. Biol.">
        <title>The bagworm genome reveals a unique fibroin gene that provides high tensile strength.</title>
        <authorList>
            <person name="Kono N."/>
            <person name="Nakamura H."/>
            <person name="Ohtoshi R."/>
            <person name="Tomita M."/>
            <person name="Numata K."/>
            <person name="Arakawa K."/>
        </authorList>
    </citation>
    <scope>NUCLEOTIDE SEQUENCE [LARGE SCALE GENOMIC DNA]</scope>
</reference>
<evidence type="ECO:0000256" key="1">
    <source>
        <dbReference type="SAM" id="Phobius"/>
    </source>
</evidence>
<accession>A0A4C1ZTF4</accession>
<dbReference type="AlphaFoldDB" id="A0A4C1ZTF4"/>
<evidence type="ECO:0000313" key="2">
    <source>
        <dbReference type="EMBL" id="GBP90958.1"/>
    </source>
</evidence>
<keyword evidence="3" id="KW-1185">Reference proteome</keyword>
<gene>
    <name evidence="2" type="ORF">EVAR_40842_1</name>
</gene>